<evidence type="ECO:0000259" key="1">
    <source>
        <dbReference type="Pfam" id="PF00561"/>
    </source>
</evidence>
<proteinExistence type="predicted"/>
<dbReference type="SUPFAM" id="SSF53474">
    <property type="entry name" value="alpha/beta-Hydrolases"/>
    <property type="match status" value="1"/>
</dbReference>
<evidence type="ECO:0000313" key="2">
    <source>
        <dbReference type="EMBL" id="SIR31259.1"/>
    </source>
</evidence>
<dbReference type="PRINTS" id="PR00111">
    <property type="entry name" value="ABHYDROLASE"/>
</dbReference>
<comment type="caution">
    <text evidence="2">The sequence shown here is derived from an EMBL/GenBank/DDBJ whole genome shotgun (WGS) entry which is preliminary data.</text>
</comment>
<dbReference type="EMBL" id="FTNE01000024">
    <property type="protein sequence ID" value="SIR31259.1"/>
    <property type="molecule type" value="Genomic_DNA"/>
</dbReference>
<accession>A0A8G2CMU0</accession>
<dbReference type="InterPro" id="IPR050228">
    <property type="entry name" value="Carboxylesterase_BioH"/>
</dbReference>
<dbReference type="PANTHER" id="PTHR43194">
    <property type="entry name" value="HYDROLASE ALPHA/BETA FOLD FAMILY"/>
    <property type="match status" value="1"/>
</dbReference>
<feature type="domain" description="AB hydrolase-1" evidence="1">
    <location>
        <begin position="21"/>
        <end position="246"/>
    </location>
</feature>
<dbReference type="OrthoDB" id="9804723at2"/>
<dbReference type="InterPro" id="IPR000073">
    <property type="entry name" value="AB_hydrolase_1"/>
</dbReference>
<dbReference type="AlphaFoldDB" id="A0A8G2CMU0"/>
<dbReference type="PANTHER" id="PTHR43194:SF5">
    <property type="entry name" value="PIMELOYL-[ACYL-CARRIER PROTEIN] METHYL ESTER ESTERASE"/>
    <property type="match status" value="1"/>
</dbReference>
<dbReference type="Pfam" id="PF00561">
    <property type="entry name" value="Abhydrolase_1"/>
    <property type="match status" value="1"/>
</dbReference>
<keyword evidence="3" id="KW-1185">Reference proteome</keyword>
<organism evidence="2 3">
    <name type="scientific">Acidiphilium rubrum</name>
    <dbReference type="NCBI Taxonomy" id="526"/>
    <lineage>
        <taxon>Bacteria</taxon>
        <taxon>Pseudomonadati</taxon>
        <taxon>Pseudomonadota</taxon>
        <taxon>Alphaproteobacteria</taxon>
        <taxon>Acetobacterales</taxon>
        <taxon>Acidocellaceae</taxon>
        <taxon>Acidiphilium</taxon>
    </lineage>
</organism>
<sequence length="257" mass="26510">MTDHVSTRQRIGVHRTGAGRPIIFLHSLLADGSSWAGITPLLATRAETIVLDLPGFAGLPPIEGGLAPIAAALAETIAALALPAAPLVVGNGFGSFLALRLALDHPSRVGAMVLIGAGLRFSDPGRAAFRGMREAAAAKGLPAIADTAMARLFGAAFRADHPDLIEQRRSAFLQTDPAQFAAACAALETLDLTNDIARITARTRILVGAEDQATPPAMAEALAAALPGATLEILPGLAHVPQLQDPPLIAGLIERMT</sequence>
<evidence type="ECO:0000313" key="3">
    <source>
        <dbReference type="Proteomes" id="UP000186308"/>
    </source>
</evidence>
<protein>
    <submittedName>
        <fullName evidence="2">3-oxoadipate enol-lactonase</fullName>
    </submittedName>
</protein>
<name>A0A8G2CMU0_ACIRU</name>
<dbReference type="RefSeq" id="WP_051657448.1">
    <property type="nucleotide sequence ID" value="NZ_FTNE01000024.1"/>
</dbReference>
<gene>
    <name evidence="2" type="ORF">SAMN05421828_12411</name>
</gene>
<dbReference type="Gene3D" id="3.40.50.1820">
    <property type="entry name" value="alpha/beta hydrolase"/>
    <property type="match status" value="1"/>
</dbReference>
<dbReference type="Proteomes" id="UP000186308">
    <property type="component" value="Unassembled WGS sequence"/>
</dbReference>
<dbReference type="InterPro" id="IPR029058">
    <property type="entry name" value="AB_hydrolase_fold"/>
</dbReference>
<reference evidence="2 3" key="1">
    <citation type="submission" date="2017-01" db="EMBL/GenBank/DDBJ databases">
        <authorList>
            <person name="Varghese N."/>
            <person name="Submissions S."/>
        </authorList>
    </citation>
    <scope>NUCLEOTIDE SEQUENCE [LARGE SCALE GENOMIC DNA]</scope>
    <source>
        <strain evidence="2 3">ATCC 35905</strain>
    </source>
</reference>